<evidence type="ECO:0000313" key="4">
    <source>
        <dbReference type="Proteomes" id="UP000305848"/>
    </source>
</evidence>
<evidence type="ECO:0000313" key="3">
    <source>
        <dbReference type="EMBL" id="TKK64407.1"/>
    </source>
</evidence>
<evidence type="ECO:0000256" key="2">
    <source>
        <dbReference type="SAM" id="SignalP"/>
    </source>
</evidence>
<sequence>MKKTTVALSLAACFLIASCKNNSDTTTDMPDSGYEPRTDTTAGTVVTTDSLPRGAVGVDSINMGHTITAGVPDSANNKQDSAGQK</sequence>
<proteinExistence type="predicted"/>
<dbReference type="Proteomes" id="UP000305848">
    <property type="component" value="Unassembled WGS sequence"/>
</dbReference>
<protein>
    <submittedName>
        <fullName evidence="3">Uncharacterized protein</fullName>
    </submittedName>
</protein>
<dbReference type="PROSITE" id="PS51257">
    <property type="entry name" value="PROKAR_LIPOPROTEIN"/>
    <property type="match status" value="1"/>
</dbReference>
<name>A0A4U3KTT8_9BACT</name>
<feature type="signal peptide" evidence="2">
    <location>
        <begin position="1"/>
        <end position="23"/>
    </location>
</feature>
<dbReference type="AlphaFoldDB" id="A0A4U3KTT8"/>
<comment type="caution">
    <text evidence="3">The sequence shown here is derived from an EMBL/GenBank/DDBJ whole genome shotgun (WGS) entry which is preliminary data.</text>
</comment>
<organism evidence="3 4">
    <name type="scientific">Ilyomonas limi</name>
    <dbReference type="NCBI Taxonomy" id="2575867"/>
    <lineage>
        <taxon>Bacteria</taxon>
        <taxon>Pseudomonadati</taxon>
        <taxon>Bacteroidota</taxon>
        <taxon>Chitinophagia</taxon>
        <taxon>Chitinophagales</taxon>
        <taxon>Chitinophagaceae</taxon>
        <taxon>Ilyomonas</taxon>
    </lineage>
</organism>
<keyword evidence="2" id="KW-0732">Signal</keyword>
<feature type="region of interest" description="Disordered" evidence="1">
    <location>
        <begin position="25"/>
        <end position="51"/>
    </location>
</feature>
<feature type="compositionally biased region" description="Low complexity" evidence="1">
    <location>
        <begin position="39"/>
        <end position="49"/>
    </location>
</feature>
<gene>
    <name evidence="3" type="ORF">FC093_22535</name>
</gene>
<evidence type="ECO:0000256" key="1">
    <source>
        <dbReference type="SAM" id="MobiDB-lite"/>
    </source>
</evidence>
<accession>A0A4U3KTT8</accession>
<dbReference type="RefSeq" id="WP_137264081.1">
    <property type="nucleotide sequence ID" value="NZ_SZQL01000034.1"/>
</dbReference>
<keyword evidence="4" id="KW-1185">Reference proteome</keyword>
<feature type="chain" id="PRO_5020211133" evidence="2">
    <location>
        <begin position="24"/>
        <end position="85"/>
    </location>
</feature>
<dbReference type="EMBL" id="SZQL01000034">
    <property type="protein sequence ID" value="TKK64407.1"/>
    <property type="molecule type" value="Genomic_DNA"/>
</dbReference>
<reference evidence="3 4" key="1">
    <citation type="submission" date="2019-05" db="EMBL/GenBank/DDBJ databases">
        <title>Panacibacter sp. strain 17mud1-8 Genome sequencing and assembly.</title>
        <authorList>
            <person name="Chhetri G."/>
        </authorList>
    </citation>
    <scope>NUCLEOTIDE SEQUENCE [LARGE SCALE GENOMIC DNA]</scope>
    <source>
        <strain evidence="3 4">17mud1-8</strain>
    </source>
</reference>